<evidence type="ECO:0000259" key="3">
    <source>
        <dbReference type="PROSITE" id="PS51724"/>
    </source>
</evidence>
<keyword evidence="5" id="KW-1185">Reference proteome</keyword>
<dbReference type="RefSeq" id="WP_275594166.1">
    <property type="nucleotide sequence ID" value="NZ_CP102381.1"/>
</dbReference>
<dbReference type="Proteomes" id="UP001222275">
    <property type="component" value="Chromosome"/>
</dbReference>
<evidence type="ECO:0000256" key="2">
    <source>
        <dbReference type="SAM" id="Phobius"/>
    </source>
</evidence>
<gene>
    <name evidence="4" type="ORF">NR989_07765</name>
</gene>
<evidence type="ECO:0000256" key="1">
    <source>
        <dbReference type="SAM" id="MobiDB-lite"/>
    </source>
</evidence>
<evidence type="ECO:0000313" key="4">
    <source>
        <dbReference type="EMBL" id="WEJ61908.1"/>
    </source>
</evidence>
<feature type="transmembrane region" description="Helical" evidence="2">
    <location>
        <begin position="7"/>
        <end position="27"/>
    </location>
</feature>
<feature type="region of interest" description="Disordered" evidence="1">
    <location>
        <begin position="59"/>
        <end position="93"/>
    </location>
</feature>
<reference evidence="4 5" key="1">
    <citation type="submission" date="2022-06" db="EMBL/GenBank/DDBJ databases">
        <title>Thiomicrohabdus sp. nov, an obligately chemolithoautotrophic, sulfur-oxidizing bacterium isolated from beach of Guanyin Mountain. Amoy.</title>
        <authorList>
            <person name="Zhu H."/>
        </authorList>
    </citation>
    <scope>NUCLEOTIDE SEQUENCE [LARGE SCALE GENOMIC DNA]</scope>
    <source>
        <strain evidence="4 5">XGS-01</strain>
    </source>
</reference>
<dbReference type="Pfam" id="PF05036">
    <property type="entry name" value="SPOR"/>
    <property type="match status" value="1"/>
</dbReference>
<accession>A0ABY8CCR0</accession>
<dbReference type="InterPro" id="IPR036680">
    <property type="entry name" value="SPOR-like_sf"/>
</dbReference>
<name>A0ABY8CCR0_9GAMM</name>
<keyword evidence="2" id="KW-1133">Transmembrane helix</keyword>
<feature type="compositionally biased region" description="Polar residues" evidence="1">
    <location>
        <begin position="59"/>
        <end position="70"/>
    </location>
</feature>
<proteinExistence type="predicted"/>
<feature type="compositionally biased region" description="Polar residues" evidence="1">
    <location>
        <begin position="77"/>
        <end position="93"/>
    </location>
</feature>
<protein>
    <submittedName>
        <fullName evidence="4">SPOR domain-containing protein</fullName>
    </submittedName>
</protein>
<dbReference type="PROSITE" id="PS51724">
    <property type="entry name" value="SPOR"/>
    <property type="match status" value="1"/>
</dbReference>
<dbReference type="SUPFAM" id="SSF110997">
    <property type="entry name" value="Sporulation related repeat"/>
    <property type="match status" value="1"/>
</dbReference>
<sequence>MDLISKYRLVGAAIWLGLLVIIVPNWYSEPVNFVPEGIQKTEPKSTLPIVDHAYRLPQSNEQPQTNGQVQHQKEQSLNELNKSEPTNLKVDSNQKTAEEIQLHKQIETADKVSENTKYKGQWIVRLQAFQDIKAANNLLGRLDSSYDVYIKYFEKTKMYSVRTGPYLSKAKAEKDKVKLDKMLHTKSEVVQLP</sequence>
<dbReference type="EMBL" id="CP102381">
    <property type="protein sequence ID" value="WEJ61908.1"/>
    <property type="molecule type" value="Genomic_DNA"/>
</dbReference>
<feature type="domain" description="SPOR" evidence="3">
    <location>
        <begin position="116"/>
        <end position="192"/>
    </location>
</feature>
<organism evidence="4 5">
    <name type="scientific">Thiomicrorhabdus lithotrophica</name>
    <dbReference type="NCBI Taxonomy" id="2949997"/>
    <lineage>
        <taxon>Bacteria</taxon>
        <taxon>Pseudomonadati</taxon>
        <taxon>Pseudomonadota</taxon>
        <taxon>Gammaproteobacteria</taxon>
        <taxon>Thiotrichales</taxon>
        <taxon>Piscirickettsiaceae</taxon>
        <taxon>Thiomicrorhabdus</taxon>
    </lineage>
</organism>
<dbReference type="Gene3D" id="3.30.70.1070">
    <property type="entry name" value="Sporulation related repeat"/>
    <property type="match status" value="1"/>
</dbReference>
<evidence type="ECO:0000313" key="5">
    <source>
        <dbReference type="Proteomes" id="UP001222275"/>
    </source>
</evidence>
<dbReference type="InterPro" id="IPR007730">
    <property type="entry name" value="SPOR-like_dom"/>
</dbReference>
<keyword evidence="2" id="KW-0812">Transmembrane</keyword>
<keyword evidence="2" id="KW-0472">Membrane</keyword>